<dbReference type="AlphaFoldDB" id="A0A399QW56"/>
<organism evidence="2 3">
    <name type="scientific">Henriciella barbarensis</name>
    <dbReference type="NCBI Taxonomy" id="86342"/>
    <lineage>
        <taxon>Bacteria</taxon>
        <taxon>Pseudomonadati</taxon>
        <taxon>Pseudomonadota</taxon>
        <taxon>Alphaproteobacteria</taxon>
        <taxon>Hyphomonadales</taxon>
        <taxon>Hyphomonadaceae</taxon>
        <taxon>Henriciella</taxon>
    </lineage>
</organism>
<keyword evidence="3" id="KW-1185">Reference proteome</keyword>
<sequence>MRRFFVFAALAGLGFTPAAAADEGWTGEGSFSAGYTTGNTETADLGLGVKLNREIGLWTYSGEANVEYGETDAVETRNRIFLSGQVDRQLGDKLFAFGRTSYEKDEFSGFDSRLFVGGGLGYQLIETDSTNWDVQGGPGIKIDEVQATTTIRNGVPVVVPASTEQSASVVGRSEFSQKFNDAVSLSNNTDVIYASESTQFVNVTALTAALTDTFSARFSFDVRHDTNPPPGFEATDTVTRASLVYAFGG</sequence>
<dbReference type="OrthoDB" id="7631035at2"/>
<protein>
    <submittedName>
        <fullName evidence="2">DUF481 domain-containing protein</fullName>
    </submittedName>
</protein>
<keyword evidence="1" id="KW-0732">Signal</keyword>
<feature type="signal peptide" evidence="1">
    <location>
        <begin position="1"/>
        <end position="20"/>
    </location>
</feature>
<evidence type="ECO:0000256" key="1">
    <source>
        <dbReference type="SAM" id="SignalP"/>
    </source>
</evidence>
<gene>
    <name evidence="2" type="ORF">D1224_12280</name>
</gene>
<comment type="caution">
    <text evidence="2">The sequence shown here is derived from an EMBL/GenBank/DDBJ whole genome shotgun (WGS) entry which is preliminary data.</text>
</comment>
<dbReference type="Pfam" id="PF04338">
    <property type="entry name" value="DUF481"/>
    <property type="match status" value="1"/>
</dbReference>
<dbReference type="Proteomes" id="UP000265431">
    <property type="component" value="Unassembled WGS sequence"/>
</dbReference>
<evidence type="ECO:0000313" key="3">
    <source>
        <dbReference type="Proteomes" id="UP000265431"/>
    </source>
</evidence>
<reference evidence="2 3" key="1">
    <citation type="submission" date="2018-08" db="EMBL/GenBank/DDBJ databases">
        <title>Henriciella mobilis sp. nov., isolated from seawater.</title>
        <authorList>
            <person name="Cheng H."/>
            <person name="Wu Y.-H."/>
            <person name="Xu X.-W."/>
            <person name="Guo L.-L."/>
        </authorList>
    </citation>
    <scope>NUCLEOTIDE SEQUENCE [LARGE SCALE GENOMIC DNA]</scope>
    <source>
        <strain evidence="2 3">CCUG66934</strain>
    </source>
</reference>
<name>A0A399QW56_9PROT</name>
<proteinExistence type="predicted"/>
<dbReference type="InterPro" id="IPR007433">
    <property type="entry name" value="DUF481"/>
</dbReference>
<dbReference type="RefSeq" id="WP_119380243.1">
    <property type="nucleotide sequence ID" value="NZ_QWGB01000007.1"/>
</dbReference>
<feature type="chain" id="PRO_5017355041" evidence="1">
    <location>
        <begin position="21"/>
        <end position="249"/>
    </location>
</feature>
<evidence type="ECO:0000313" key="2">
    <source>
        <dbReference type="EMBL" id="RIJ22325.1"/>
    </source>
</evidence>
<dbReference type="EMBL" id="QWGB01000007">
    <property type="protein sequence ID" value="RIJ22325.1"/>
    <property type="molecule type" value="Genomic_DNA"/>
</dbReference>
<accession>A0A399QW56</accession>